<reference evidence="3" key="1">
    <citation type="journal article" date="2019" name="Int. J. Syst. Evol. Microbiol.">
        <title>The Global Catalogue of Microorganisms (GCM) 10K type strain sequencing project: providing services to taxonomists for standard genome sequencing and annotation.</title>
        <authorList>
            <consortium name="The Broad Institute Genomics Platform"/>
            <consortium name="The Broad Institute Genome Sequencing Center for Infectious Disease"/>
            <person name="Wu L."/>
            <person name="Ma J."/>
        </authorList>
    </citation>
    <scope>NUCLEOTIDE SEQUENCE [LARGE SCALE GENOMIC DNA]</scope>
    <source>
        <strain evidence="3">JCM 17986</strain>
    </source>
</reference>
<evidence type="ECO:0000256" key="1">
    <source>
        <dbReference type="SAM" id="MobiDB-lite"/>
    </source>
</evidence>
<dbReference type="EMBL" id="BAABHS010000013">
    <property type="protein sequence ID" value="GAA4970880.1"/>
    <property type="molecule type" value="Genomic_DNA"/>
</dbReference>
<comment type="caution">
    <text evidence="2">The sequence shown here is derived from an EMBL/GenBank/DDBJ whole genome shotgun (WGS) entry which is preliminary data.</text>
</comment>
<proteinExistence type="predicted"/>
<gene>
    <name evidence="2" type="ORF">GCM10023205_40720</name>
</gene>
<keyword evidence="3" id="KW-1185">Reference proteome</keyword>
<feature type="region of interest" description="Disordered" evidence="1">
    <location>
        <begin position="82"/>
        <end position="139"/>
    </location>
</feature>
<protein>
    <submittedName>
        <fullName evidence="2">Uncharacterized protein</fullName>
    </submittedName>
</protein>
<accession>A0ABP9HHD3</accession>
<feature type="compositionally biased region" description="Pro residues" evidence="1">
    <location>
        <begin position="89"/>
        <end position="102"/>
    </location>
</feature>
<evidence type="ECO:0000313" key="2">
    <source>
        <dbReference type="EMBL" id="GAA4970880.1"/>
    </source>
</evidence>
<dbReference type="RefSeq" id="WP_345676988.1">
    <property type="nucleotide sequence ID" value="NZ_BAABHS010000013.1"/>
</dbReference>
<evidence type="ECO:0000313" key="3">
    <source>
        <dbReference type="Proteomes" id="UP001500466"/>
    </source>
</evidence>
<name>A0ABP9HHD3_9ACTN</name>
<organism evidence="2 3">
    <name type="scientific">Yinghuangia aomiensis</name>
    <dbReference type="NCBI Taxonomy" id="676205"/>
    <lineage>
        <taxon>Bacteria</taxon>
        <taxon>Bacillati</taxon>
        <taxon>Actinomycetota</taxon>
        <taxon>Actinomycetes</taxon>
        <taxon>Kitasatosporales</taxon>
        <taxon>Streptomycetaceae</taxon>
        <taxon>Yinghuangia</taxon>
    </lineage>
</organism>
<sequence>MPSLGPTPEWVREDVCTFCPSLLFGLGDFDVAERPGPRWPWNPDLALRVDLASGKAVCVHPHKVRLGAGRYASEGLVPDAAGWAEPEPVGEPDPRPGPPPGAIPQRLARRPAFRARRPRREAPAPEASPHLTASVPGDPTRLGAWLSELLSGATPDARADLLGEAEAAARTRHPDEIVLAAMREALAGG</sequence>
<feature type="compositionally biased region" description="Basic residues" evidence="1">
    <location>
        <begin position="107"/>
        <end position="119"/>
    </location>
</feature>
<dbReference type="Proteomes" id="UP001500466">
    <property type="component" value="Unassembled WGS sequence"/>
</dbReference>